<dbReference type="InterPro" id="IPR009362">
    <property type="entry name" value="YhcG_C"/>
</dbReference>
<keyword evidence="4" id="KW-1185">Reference proteome</keyword>
<dbReference type="EMBL" id="JBGFFE010000028">
    <property type="protein sequence ID" value="MEY8764763.1"/>
    <property type="molecule type" value="Genomic_DNA"/>
</dbReference>
<evidence type="ECO:0000313" key="3">
    <source>
        <dbReference type="EMBL" id="MEY8764763.1"/>
    </source>
</evidence>
<evidence type="ECO:0000313" key="4">
    <source>
        <dbReference type="Proteomes" id="UP001565220"/>
    </source>
</evidence>
<name>A0ABV4E0T0_9CLOT</name>
<comment type="caution">
    <text evidence="3">The sequence shown here is derived from an EMBL/GenBank/DDBJ whole genome shotgun (WGS) entry which is preliminary data.</text>
</comment>
<dbReference type="Proteomes" id="UP001565220">
    <property type="component" value="Unassembled WGS sequence"/>
</dbReference>
<organism evidence="3 4">
    <name type="scientific">Clostridium lapidicellarium</name>
    <dbReference type="NCBI Taxonomy" id="3240931"/>
    <lineage>
        <taxon>Bacteria</taxon>
        <taxon>Bacillati</taxon>
        <taxon>Bacillota</taxon>
        <taxon>Clostridia</taxon>
        <taxon>Eubacteriales</taxon>
        <taxon>Clostridiaceae</taxon>
        <taxon>Clostridium</taxon>
    </lineage>
</organism>
<evidence type="ECO:0000259" key="1">
    <source>
        <dbReference type="Pfam" id="PF06250"/>
    </source>
</evidence>
<dbReference type="InterPro" id="IPR053148">
    <property type="entry name" value="PD-DEXK-like_domain"/>
</dbReference>
<feature type="domain" description="YhcG N-terminal" evidence="2">
    <location>
        <begin position="15"/>
        <end position="144"/>
    </location>
</feature>
<gene>
    <name evidence="3" type="ORF">AB8S09_14155</name>
</gene>
<feature type="domain" description="YhcG PDDEXK nuclease" evidence="1">
    <location>
        <begin position="192"/>
        <end position="342"/>
    </location>
</feature>
<dbReference type="PANTHER" id="PTHR30547:SF5">
    <property type="entry name" value="NUCLEASE YHCG-RELATED"/>
    <property type="match status" value="1"/>
</dbReference>
<dbReference type="Pfam" id="PF17761">
    <property type="entry name" value="DUF1016_N"/>
    <property type="match status" value="1"/>
</dbReference>
<evidence type="ECO:0000259" key="2">
    <source>
        <dbReference type="Pfam" id="PF17761"/>
    </source>
</evidence>
<dbReference type="PANTHER" id="PTHR30547">
    <property type="entry name" value="UNCHARACTERIZED PROTEIN YHCG-RELATED"/>
    <property type="match status" value="1"/>
</dbReference>
<dbReference type="RefSeq" id="WP_294182347.1">
    <property type="nucleotide sequence ID" value="NZ_JBGFFE010000028.1"/>
</dbReference>
<reference evidence="3 4" key="1">
    <citation type="submission" date="2024-08" db="EMBL/GenBank/DDBJ databases">
        <title>Clostridium lapicellarii sp. nov., and Clostridium renhuaiense sp. nov., two species isolated from the mud in a fermentation cellar used for producing sauce-flavour Chinese liquors.</title>
        <authorList>
            <person name="Yang F."/>
            <person name="Wang H."/>
            <person name="Chen L.Q."/>
            <person name="Zhou N."/>
            <person name="Lu J.J."/>
            <person name="Pu X.X."/>
            <person name="Wan B."/>
            <person name="Wang L."/>
            <person name="Liu S.J."/>
        </authorList>
    </citation>
    <scope>NUCLEOTIDE SEQUENCE [LARGE SCALE GENOMIC DNA]</scope>
    <source>
        <strain evidence="3 4">MT-113</strain>
    </source>
</reference>
<accession>A0ABV4E0T0</accession>
<sequence>MEEYHKDVEDFLKNLKDDVISSRNNSLMDVNKNMFMLYWRIGNLILIRQDEGCEDEIIGTISQYFKTQFPNNLCFSEKNLKAMFKFAEEYESKELVEDTASKIGWSCSIVLVNKVKNSDERIKYMDEAVKKGWTLGKLAREIDLKCGIEGDEEDNANGGQKSSDDSPFIKDIIPDEELTKPARGREENCSLILNDEYLMDFINCISGERSRYFQDQFMKCTVEFFLELDCGFALIGSKYHVEFTGGDSYIDLLFYNLKLRCHVAIELKVGKFKPEYLGILTFHLSILDESVKSENDSSSVGIIICKDSEKLIVQYAFKNMEESGNNEYSLNKNIPVQFQGILPTVERIGRGIKEKLEFV</sequence>
<protein>
    <submittedName>
        <fullName evidence="3">PDDEXK nuclease domain-containing protein</fullName>
    </submittedName>
</protein>
<proteinExistence type="predicted"/>
<dbReference type="Pfam" id="PF06250">
    <property type="entry name" value="YhcG_C"/>
    <property type="match status" value="1"/>
</dbReference>
<dbReference type="InterPro" id="IPR041527">
    <property type="entry name" value="YhcG_N"/>
</dbReference>